<feature type="transmembrane region" description="Helical" evidence="5">
    <location>
        <begin position="222"/>
        <end position="239"/>
    </location>
</feature>
<comment type="subcellular location">
    <subcellularLocation>
        <location evidence="1">Membrane</location>
        <topology evidence="1">Multi-pass membrane protein</topology>
    </subcellularLocation>
</comment>
<feature type="transmembrane region" description="Helical" evidence="5">
    <location>
        <begin position="324"/>
        <end position="341"/>
    </location>
</feature>
<evidence type="ECO:0000256" key="4">
    <source>
        <dbReference type="ARBA" id="ARBA00023136"/>
    </source>
</evidence>
<keyword evidence="8" id="KW-1185">Reference proteome</keyword>
<protein>
    <submittedName>
        <fullName evidence="7">SLC35F6 protein</fullName>
    </submittedName>
</protein>
<accession>A0A8J9WHG2</accession>
<dbReference type="PANTHER" id="PTHR13146:SF0">
    <property type="entry name" value="SOLUTE CARRIER FAMILY 35 MEMBER F6"/>
    <property type="match status" value="1"/>
</dbReference>
<dbReference type="OrthoDB" id="29773at2759"/>
<dbReference type="AlphaFoldDB" id="A0A8J9WHG2"/>
<feature type="transmembrane region" description="Helical" evidence="5">
    <location>
        <begin position="181"/>
        <end position="202"/>
    </location>
</feature>
<dbReference type="Pfam" id="PF00892">
    <property type="entry name" value="EamA"/>
    <property type="match status" value="1"/>
</dbReference>
<keyword evidence="4 5" id="KW-0472">Membrane</keyword>
<evidence type="ECO:0000256" key="3">
    <source>
        <dbReference type="ARBA" id="ARBA00022989"/>
    </source>
</evidence>
<feature type="transmembrane region" description="Helical" evidence="5">
    <location>
        <begin position="93"/>
        <end position="117"/>
    </location>
</feature>
<dbReference type="PANTHER" id="PTHR13146">
    <property type="match status" value="1"/>
</dbReference>
<keyword evidence="2 5" id="KW-0812">Transmembrane</keyword>
<evidence type="ECO:0000256" key="5">
    <source>
        <dbReference type="SAM" id="Phobius"/>
    </source>
</evidence>
<proteinExistence type="predicted"/>
<dbReference type="GO" id="GO:0016020">
    <property type="term" value="C:membrane"/>
    <property type="evidence" value="ECO:0007669"/>
    <property type="project" value="UniProtKB-SubCell"/>
</dbReference>
<feature type="transmembrane region" description="Helical" evidence="5">
    <location>
        <begin position="148"/>
        <end position="169"/>
    </location>
</feature>
<dbReference type="InterPro" id="IPR037185">
    <property type="entry name" value="EmrE-like"/>
</dbReference>
<feature type="transmembrane region" description="Helical" evidence="5">
    <location>
        <begin position="123"/>
        <end position="141"/>
    </location>
</feature>
<evidence type="ECO:0000313" key="8">
    <source>
        <dbReference type="Proteomes" id="UP000838412"/>
    </source>
</evidence>
<gene>
    <name evidence="7" type="primary">SLC35F6</name>
    <name evidence="7" type="ORF">BLAG_LOCUS4374</name>
</gene>
<reference evidence="7" key="1">
    <citation type="submission" date="2022-01" db="EMBL/GenBank/DDBJ databases">
        <authorList>
            <person name="Braso-Vives M."/>
        </authorList>
    </citation>
    <scope>NUCLEOTIDE SEQUENCE</scope>
</reference>
<organism evidence="7 8">
    <name type="scientific">Branchiostoma lanceolatum</name>
    <name type="common">Common lancelet</name>
    <name type="synonym">Amphioxus lanceolatum</name>
    <dbReference type="NCBI Taxonomy" id="7740"/>
    <lineage>
        <taxon>Eukaryota</taxon>
        <taxon>Metazoa</taxon>
        <taxon>Chordata</taxon>
        <taxon>Cephalochordata</taxon>
        <taxon>Leptocardii</taxon>
        <taxon>Amphioxiformes</taxon>
        <taxon>Branchiostomatidae</taxon>
        <taxon>Branchiostoma</taxon>
    </lineage>
</organism>
<dbReference type="InterPro" id="IPR000620">
    <property type="entry name" value="EamA_dom"/>
</dbReference>
<feature type="transmembrane region" description="Helical" evidence="5">
    <location>
        <begin position="269"/>
        <end position="288"/>
    </location>
</feature>
<dbReference type="EMBL" id="OV696696">
    <property type="protein sequence ID" value="CAH1240399.1"/>
    <property type="molecule type" value="Genomic_DNA"/>
</dbReference>
<evidence type="ECO:0000256" key="2">
    <source>
        <dbReference type="ARBA" id="ARBA00022692"/>
    </source>
</evidence>
<dbReference type="InterPro" id="IPR012404">
    <property type="entry name" value="UCP036436"/>
</dbReference>
<dbReference type="Proteomes" id="UP000838412">
    <property type="component" value="Chromosome 11"/>
</dbReference>
<feature type="transmembrane region" description="Helical" evidence="5">
    <location>
        <begin position="300"/>
        <end position="318"/>
    </location>
</feature>
<feature type="transmembrane region" description="Helical" evidence="5">
    <location>
        <begin position="12"/>
        <end position="32"/>
    </location>
</feature>
<evidence type="ECO:0000256" key="1">
    <source>
        <dbReference type="ARBA" id="ARBA00004141"/>
    </source>
</evidence>
<evidence type="ECO:0000313" key="7">
    <source>
        <dbReference type="EMBL" id="CAH1240399.1"/>
    </source>
</evidence>
<dbReference type="SUPFAM" id="SSF103481">
    <property type="entry name" value="Multidrug resistance efflux transporter EmrE"/>
    <property type="match status" value="1"/>
</dbReference>
<evidence type="ECO:0000259" key="6">
    <source>
        <dbReference type="Pfam" id="PF00892"/>
    </source>
</evidence>
<feature type="transmembrane region" description="Helical" evidence="5">
    <location>
        <begin position="52"/>
        <end position="73"/>
    </location>
</feature>
<feature type="domain" description="EamA" evidence="6">
    <location>
        <begin position="66"/>
        <end position="162"/>
    </location>
</feature>
<keyword evidence="3 5" id="KW-1133">Transmembrane helix</keyword>
<name>A0A8J9WHG2_BRALA</name>
<sequence length="380" mass="41633">MSLGPGWTGYQWFLALMMLITGSINTLTTKFADLQEAPGEPGTPVHDFDHPFLQASGMFIGEFSCLIVFKIWVLYHRCSKKDVDVGNQKFNPLVFLAPALCDMTGTSLMYIGLTLTYASSFQMLRGAVIIFTGLLSVAFLGRKLEKHHWVGILFVLIGLILVGVSDFIFKTPDSGATSTNGVITGDLLILMAQVIAAIQMVVEEKFVSGQNIPPMQGVGWEGLFGFTVLTTLLFPFYFIKVGPPFGNNPRGVFEDALDGLWQISNNGKIAGGVFGTIVSIAFFNFAGLSVTKEMSATTRMVLDSVRTLVIWVFSLAVGWEDFQYLQAIGFVILLAGTAVYNDMLFGPLLRRYGVLAPVQMGSPDERKPLIQDNGRDSNYP</sequence>
<dbReference type="PIRSF" id="PIRSF036436">
    <property type="entry name" value="UCP036436"/>
    <property type="match status" value="1"/>
</dbReference>